<reference evidence="2 3" key="1">
    <citation type="journal article" date="2019" name="Nat. Ecol. Evol.">
        <title>Megaphylogeny resolves global patterns of mushroom evolution.</title>
        <authorList>
            <person name="Varga T."/>
            <person name="Krizsan K."/>
            <person name="Foldi C."/>
            <person name="Dima B."/>
            <person name="Sanchez-Garcia M."/>
            <person name="Sanchez-Ramirez S."/>
            <person name="Szollosi G.J."/>
            <person name="Szarkandi J.G."/>
            <person name="Papp V."/>
            <person name="Albert L."/>
            <person name="Andreopoulos W."/>
            <person name="Angelini C."/>
            <person name="Antonin V."/>
            <person name="Barry K.W."/>
            <person name="Bougher N.L."/>
            <person name="Buchanan P."/>
            <person name="Buyck B."/>
            <person name="Bense V."/>
            <person name="Catcheside P."/>
            <person name="Chovatia M."/>
            <person name="Cooper J."/>
            <person name="Damon W."/>
            <person name="Desjardin D."/>
            <person name="Finy P."/>
            <person name="Geml J."/>
            <person name="Haridas S."/>
            <person name="Hughes K."/>
            <person name="Justo A."/>
            <person name="Karasinski D."/>
            <person name="Kautmanova I."/>
            <person name="Kiss B."/>
            <person name="Kocsube S."/>
            <person name="Kotiranta H."/>
            <person name="LaButti K.M."/>
            <person name="Lechner B.E."/>
            <person name="Liimatainen K."/>
            <person name="Lipzen A."/>
            <person name="Lukacs Z."/>
            <person name="Mihaltcheva S."/>
            <person name="Morgado L.N."/>
            <person name="Niskanen T."/>
            <person name="Noordeloos M.E."/>
            <person name="Ohm R.A."/>
            <person name="Ortiz-Santana B."/>
            <person name="Ovrebo C."/>
            <person name="Racz N."/>
            <person name="Riley R."/>
            <person name="Savchenko A."/>
            <person name="Shiryaev A."/>
            <person name="Soop K."/>
            <person name="Spirin V."/>
            <person name="Szebenyi C."/>
            <person name="Tomsovsky M."/>
            <person name="Tulloss R.E."/>
            <person name="Uehling J."/>
            <person name="Grigoriev I.V."/>
            <person name="Vagvolgyi C."/>
            <person name="Papp T."/>
            <person name="Martin F.M."/>
            <person name="Miettinen O."/>
            <person name="Hibbett D.S."/>
            <person name="Nagy L.G."/>
        </authorList>
    </citation>
    <scope>NUCLEOTIDE SEQUENCE [LARGE SCALE GENOMIC DNA]</scope>
    <source>
        <strain evidence="2 3">CBS 121175</strain>
    </source>
</reference>
<evidence type="ECO:0000313" key="3">
    <source>
        <dbReference type="Proteomes" id="UP000307440"/>
    </source>
</evidence>
<name>A0A5C3KX86_COPMA</name>
<protein>
    <submittedName>
        <fullName evidence="2">Uncharacterized protein</fullName>
    </submittedName>
</protein>
<proteinExistence type="predicted"/>
<dbReference type="EMBL" id="ML210191">
    <property type="protein sequence ID" value="TFK25072.1"/>
    <property type="molecule type" value="Genomic_DNA"/>
</dbReference>
<evidence type="ECO:0000313" key="2">
    <source>
        <dbReference type="EMBL" id="TFK25072.1"/>
    </source>
</evidence>
<gene>
    <name evidence="2" type="ORF">FA15DRAFT_591242</name>
</gene>
<accession>A0A5C3KX86</accession>
<feature type="region of interest" description="Disordered" evidence="1">
    <location>
        <begin position="1"/>
        <end position="73"/>
    </location>
</feature>
<evidence type="ECO:0000256" key="1">
    <source>
        <dbReference type="SAM" id="MobiDB-lite"/>
    </source>
</evidence>
<organism evidence="2 3">
    <name type="scientific">Coprinopsis marcescibilis</name>
    <name type="common">Agaric fungus</name>
    <name type="synonym">Psathyrella marcescibilis</name>
    <dbReference type="NCBI Taxonomy" id="230819"/>
    <lineage>
        <taxon>Eukaryota</taxon>
        <taxon>Fungi</taxon>
        <taxon>Dikarya</taxon>
        <taxon>Basidiomycota</taxon>
        <taxon>Agaricomycotina</taxon>
        <taxon>Agaricomycetes</taxon>
        <taxon>Agaricomycetidae</taxon>
        <taxon>Agaricales</taxon>
        <taxon>Agaricineae</taxon>
        <taxon>Psathyrellaceae</taxon>
        <taxon>Coprinopsis</taxon>
    </lineage>
</organism>
<dbReference type="OrthoDB" id="3165590at2759"/>
<keyword evidence="3" id="KW-1185">Reference proteome</keyword>
<feature type="compositionally biased region" description="Basic and acidic residues" evidence="1">
    <location>
        <begin position="58"/>
        <end position="67"/>
    </location>
</feature>
<sequence length="102" mass="11134">MTRRAPPTALRLVSGPVPDRNAPKHRLPSLPRPIHTVATTRPIKGQGTEKNAPIPAIKRSESEDKQQVRGPWNHSSSISVVIDVSQLLAPPKPVLVKSWSSI</sequence>
<dbReference type="Proteomes" id="UP000307440">
    <property type="component" value="Unassembled WGS sequence"/>
</dbReference>
<dbReference type="AlphaFoldDB" id="A0A5C3KX86"/>